<name>A0ABV4FC11_BRAEL</name>
<dbReference type="Proteomes" id="UP001565471">
    <property type="component" value="Unassembled WGS sequence"/>
</dbReference>
<evidence type="ECO:0000313" key="2">
    <source>
        <dbReference type="Proteomes" id="UP001565471"/>
    </source>
</evidence>
<accession>A0ABV4FC11</accession>
<gene>
    <name evidence="1" type="ORF">ABIF29_007201</name>
</gene>
<protein>
    <submittedName>
        <fullName evidence="1">Uncharacterized protein</fullName>
    </submittedName>
</protein>
<organism evidence="1 2">
    <name type="scientific">Bradyrhizobium elkanii</name>
    <dbReference type="NCBI Taxonomy" id="29448"/>
    <lineage>
        <taxon>Bacteria</taxon>
        <taxon>Pseudomonadati</taxon>
        <taxon>Pseudomonadota</taxon>
        <taxon>Alphaproteobacteria</taxon>
        <taxon>Hyphomicrobiales</taxon>
        <taxon>Nitrobacteraceae</taxon>
        <taxon>Bradyrhizobium</taxon>
    </lineage>
</organism>
<proteinExistence type="predicted"/>
<dbReference type="RefSeq" id="WP_253576746.1">
    <property type="nucleotide sequence ID" value="NZ_CP126026.1"/>
</dbReference>
<reference evidence="1 2" key="1">
    <citation type="submission" date="2024-07" db="EMBL/GenBank/DDBJ databases">
        <title>Genomic Encyclopedia of Type Strains, Phase V (KMG-V): Genome sequencing to study the core and pangenomes of soil and plant-associated prokaryotes.</title>
        <authorList>
            <person name="Whitman W."/>
        </authorList>
    </citation>
    <scope>NUCLEOTIDE SEQUENCE [LARGE SCALE GENOMIC DNA]</scope>
    <source>
        <strain evidence="1 2">USDA 415</strain>
    </source>
</reference>
<comment type="caution">
    <text evidence="1">The sequence shown here is derived from an EMBL/GenBank/DDBJ whole genome shotgun (WGS) entry which is preliminary data.</text>
</comment>
<sequence length="74" mass="8119">MTKFTSDEALAIKDRHSLALLKTPGVNGVGVRVDDAGNYKLVIMADPGIEKAKLPRDIEGLPVSIEETERFRPQ</sequence>
<dbReference type="EMBL" id="JBGBZA010000002">
    <property type="protein sequence ID" value="MEY9320402.1"/>
    <property type="molecule type" value="Genomic_DNA"/>
</dbReference>
<keyword evidence="2" id="KW-1185">Reference proteome</keyword>
<evidence type="ECO:0000313" key="1">
    <source>
        <dbReference type="EMBL" id="MEY9320402.1"/>
    </source>
</evidence>